<keyword evidence="3" id="KW-1185">Reference proteome</keyword>
<dbReference type="EMBL" id="CP139558">
    <property type="protein sequence ID" value="WPU96408.1"/>
    <property type="molecule type" value="Genomic_DNA"/>
</dbReference>
<sequence>MIQYLNKLEEERRLLLERTKELTVDQYNIIPPGFNNNIIWNMGHILVVSESLLYQDSPYQRPVYEFMKYRFEKGSIPDEIVGEDDIFIIRYSLQQTVQFYKMCTGMERSGRQIPSVSNSCLTIISNKRMQFLLFHEDMHYRRIAKLMEIVRK</sequence>
<accession>A0ABZ0TWH0</accession>
<evidence type="ECO:0000259" key="1">
    <source>
        <dbReference type="Pfam" id="PF12867"/>
    </source>
</evidence>
<dbReference type="Proteomes" id="UP001324380">
    <property type="component" value="Chromosome"/>
</dbReference>
<dbReference type="Pfam" id="PF12867">
    <property type="entry name" value="DinB_2"/>
    <property type="match status" value="1"/>
</dbReference>
<proteinExistence type="predicted"/>
<organism evidence="2 3">
    <name type="scientific">Mucilaginibacter sabulilitoris</name>
    <dbReference type="NCBI Taxonomy" id="1173583"/>
    <lineage>
        <taxon>Bacteria</taxon>
        <taxon>Pseudomonadati</taxon>
        <taxon>Bacteroidota</taxon>
        <taxon>Sphingobacteriia</taxon>
        <taxon>Sphingobacteriales</taxon>
        <taxon>Sphingobacteriaceae</taxon>
        <taxon>Mucilaginibacter</taxon>
    </lineage>
</organism>
<evidence type="ECO:0000313" key="2">
    <source>
        <dbReference type="EMBL" id="WPU96408.1"/>
    </source>
</evidence>
<name>A0ABZ0TWH0_9SPHI</name>
<feature type="domain" description="DinB-like" evidence="1">
    <location>
        <begin position="8"/>
        <end position="57"/>
    </location>
</feature>
<dbReference type="InterPro" id="IPR024775">
    <property type="entry name" value="DinB-like"/>
</dbReference>
<gene>
    <name evidence="2" type="ORF">SNE25_12845</name>
</gene>
<dbReference type="InterPro" id="IPR034660">
    <property type="entry name" value="DinB/YfiT-like"/>
</dbReference>
<reference evidence="2 3" key="1">
    <citation type="submission" date="2023-11" db="EMBL/GenBank/DDBJ databases">
        <title>Analysis of the Genomes of Mucilaginibacter gossypii cycad 4 and M. sabulilitoris SNA2: microbes with the potential for plant growth promotion.</title>
        <authorList>
            <person name="Hirsch A.M."/>
            <person name="Humm E."/>
            <person name="Rubbi M."/>
            <person name="Del Vecchio G."/>
            <person name="Ha S.M."/>
            <person name="Pellegrini M."/>
            <person name="Gunsalus R.P."/>
        </authorList>
    </citation>
    <scope>NUCLEOTIDE SEQUENCE [LARGE SCALE GENOMIC DNA]</scope>
    <source>
        <strain evidence="2 3">SNA2</strain>
    </source>
</reference>
<protein>
    <submittedName>
        <fullName evidence="2">DinB family protein</fullName>
    </submittedName>
</protein>
<dbReference type="SUPFAM" id="SSF109854">
    <property type="entry name" value="DinB/YfiT-like putative metalloenzymes"/>
    <property type="match status" value="1"/>
</dbReference>
<evidence type="ECO:0000313" key="3">
    <source>
        <dbReference type="Proteomes" id="UP001324380"/>
    </source>
</evidence>
<dbReference type="RefSeq" id="WP_321565503.1">
    <property type="nucleotide sequence ID" value="NZ_CP139558.1"/>
</dbReference>